<dbReference type="EMBL" id="KN831804">
    <property type="protein sequence ID" value="KIM36533.1"/>
    <property type="molecule type" value="Genomic_DNA"/>
</dbReference>
<dbReference type="Gene3D" id="3.40.630.30">
    <property type="match status" value="1"/>
</dbReference>
<dbReference type="GO" id="GO:0016747">
    <property type="term" value="F:acyltransferase activity, transferring groups other than amino-acyl groups"/>
    <property type="evidence" value="ECO:0007669"/>
    <property type="project" value="InterPro"/>
</dbReference>
<reference evidence="2 3" key="1">
    <citation type="submission" date="2014-04" db="EMBL/GenBank/DDBJ databases">
        <authorList>
            <consortium name="DOE Joint Genome Institute"/>
            <person name="Kuo A."/>
            <person name="Gay G."/>
            <person name="Dore J."/>
            <person name="Kohler A."/>
            <person name="Nagy L.G."/>
            <person name="Floudas D."/>
            <person name="Copeland A."/>
            <person name="Barry K.W."/>
            <person name="Cichocki N."/>
            <person name="Veneault-Fourrey C."/>
            <person name="LaButti K."/>
            <person name="Lindquist E.A."/>
            <person name="Lipzen A."/>
            <person name="Lundell T."/>
            <person name="Morin E."/>
            <person name="Murat C."/>
            <person name="Sun H."/>
            <person name="Tunlid A."/>
            <person name="Henrissat B."/>
            <person name="Grigoriev I.V."/>
            <person name="Hibbett D.S."/>
            <person name="Martin F."/>
            <person name="Nordberg H.P."/>
            <person name="Cantor M.N."/>
            <person name="Hua S.X."/>
        </authorList>
    </citation>
    <scope>NUCLEOTIDE SEQUENCE [LARGE SCALE GENOMIC DNA]</scope>
    <source>
        <strain evidence="3">h7</strain>
    </source>
</reference>
<name>A0A0C2XF14_HEBCY</name>
<sequence>MPTGPRDHHPIRIDKISKDQTLQLRHSVLWPDVPLSHVCLPEDDAGIHYGAFSPQRDTPIAVISLFREDIPTDKETPHPAETDLFSGSANLMTRYCEGGLLAVRFRKFACDPQYQGQGYGSQLLLHALSMVRSDWGEVTMAWCDARTATQEWYERRGFHPFGPKFFKGAVEYVRMKVDLEDLEREE</sequence>
<dbReference type="Proteomes" id="UP000053424">
    <property type="component" value="Unassembled WGS sequence"/>
</dbReference>
<dbReference type="OrthoDB" id="410198at2759"/>
<dbReference type="CDD" id="cd04301">
    <property type="entry name" value="NAT_SF"/>
    <property type="match status" value="1"/>
</dbReference>
<dbReference type="AlphaFoldDB" id="A0A0C2XF14"/>
<gene>
    <name evidence="2" type="ORF">M413DRAFT_78076</name>
</gene>
<accession>A0A0C2XF14</accession>
<dbReference type="HOGENOM" id="CLU_056607_4_0_1"/>
<protein>
    <recommendedName>
        <fullName evidence="1">N-acetyltransferase domain-containing protein</fullName>
    </recommendedName>
</protein>
<dbReference type="PROSITE" id="PS51186">
    <property type="entry name" value="GNAT"/>
    <property type="match status" value="1"/>
</dbReference>
<dbReference type="InterPro" id="IPR016181">
    <property type="entry name" value="Acyl_CoA_acyltransferase"/>
</dbReference>
<organism evidence="2 3">
    <name type="scientific">Hebeloma cylindrosporum</name>
    <dbReference type="NCBI Taxonomy" id="76867"/>
    <lineage>
        <taxon>Eukaryota</taxon>
        <taxon>Fungi</taxon>
        <taxon>Dikarya</taxon>
        <taxon>Basidiomycota</taxon>
        <taxon>Agaricomycotina</taxon>
        <taxon>Agaricomycetes</taxon>
        <taxon>Agaricomycetidae</taxon>
        <taxon>Agaricales</taxon>
        <taxon>Agaricineae</taxon>
        <taxon>Hymenogastraceae</taxon>
        <taxon>Hebeloma</taxon>
    </lineage>
</organism>
<keyword evidence="3" id="KW-1185">Reference proteome</keyword>
<evidence type="ECO:0000259" key="1">
    <source>
        <dbReference type="PROSITE" id="PS51186"/>
    </source>
</evidence>
<feature type="domain" description="N-acetyltransferase" evidence="1">
    <location>
        <begin position="9"/>
        <end position="180"/>
    </location>
</feature>
<dbReference type="InterPro" id="IPR000182">
    <property type="entry name" value="GNAT_dom"/>
</dbReference>
<reference evidence="3" key="2">
    <citation type="submission" date="2015-01" db="EMBL/GenBank/DDBJ databases">
        <title>Evolutionary Origins and Diversification of the Mycorrhizal Mutualists.</title>
        <authorList>
            <consortium name="DOE Joint Genome Institute"/>
            <consortium name="Mycorrhizal Genomics Consortium"/>
            <person name="Kohler A."/>
            <person name="Kuo A."/>
            <person name="Nagy L.G."/>
            <person name="Floudas D."/>
            <person name="Copeland A."/>
            <person name="Barry K.W."/>
            <person name="Cichocki N."/>
            <person name="Veneault-Fourrey C."/>
            <person name="LaButti K."/>
            <person name="Lindquist E.A."/>
            <person name="Lipzen A."/>
            <person name="Lundell T."/>
            <person name="Morin E."/>
            <person name="Murat C."/>
            <person name="Riley R."/>
            <person name="Ohm R."/>
            <person name="Sun H."/>
            <person name="Tunlid A."/>
            <person name="Henrissat B."/>
            <person name="Grigoriev I.V."/>
            <person name="Hibbett D.S."/>
            <person name="Martin F."/>
        </authorList>
    </citation>
    <scope>NUCLEOTIDE SEQUENCE [LARGE SCALE GENOMIC DNA]</scope>
    <source>
        <strain evidence="3">h7</strain>
    </source>
</reference>
<evidence type="ECO:0000313" key="3">
    <source>
        <dbReference type="Proteomes" id="UP000053424"/>
    </source>
</evidence>
<dbReference type="Pfam" id="PF13673">
    <property type="entry name" value="Acetyltransf_10"/>
    <property type="match status" value="1"/>
</dbReference>
<proteinExistence type="predicted"/>
<dbReference type="SUPFAM" id="SSF55729">
    <property type="entry name" value="Acyl-CoA N-acyltransferases (Nat)"/>
    <property type="match status" value="1"/>
</dbReference>
<evidence type="ECO:0000313" key="2">
    <source>
        <dbReference type="EMBL" id="KIM36533.1"/>
    </source>
</evidence>